<name>A0A0D0WYW2_9ACTN</name>
<gene>
    <name evidence="2" type="ORF">TK50_00080</name>
</gene>
<dbReference type="PATRIC" id="fig|47853.6.peg.19"/>
<dbReference type="InterPro" id="IPR047702">
    <property type="entry name" value="VgrG-rel"/>
</dbReference>
<comment type="caution">
    <text evidence="2">The sequence shown here is derived from an EMBL/GenBank/DDBJ whole genome shotgun (WGS) entry which is preliminary data.</text>
</comment>
<reference evidence="2 3" key="1">
    <citation type="submission" date="2015-01" db="EMBL/GenBank/DDBJ databases">
        <title>Sequencing and annotation of Micromonospora carbonacea strain JXNU-1 genome.</title>
        <authorList>
            <person name="Long Z."/>
            <person name="Huang Y."/>
            <person name="Jiang Y."/>
        </authorList>
    </citation>
    <scope>NUCLEOTIDE SEQUENCE [LARGE SCALE GENOMIC DNA]</scope>
    <source>
        <strain evidence="2 3">JXNU-1</strain>
    </source>
</reference>
<proteinExistence type="predicted"/>
<protein>
    <recommendedName>
        <fullName evidence="1">Gp5/Type VI secretion system Vgr protein OB-fold domain-containing protein</fullName>
    </recommendedName>
</protein>
<evidence type="ECO:0000313" key="2">
    <source>
        <dbReference type="EMBL" id="KIR64186.1"/>
    </source>
</evidence>
<evidence type="ECO:0000259" key="1">
    <source>
        <dbReference type="Pfam" id="PF04717"/>
    </source>
</evidence>
<dbReference type="Proteomes" id="UP000032254">
    <property type="component" value="Unassembled WGS sequence"/>
</dbReference>
<dbReference type="NCBIfam" id="NF033848">
    <property type="entry name" value="VgrG_rel"/>
    <property type="match status" value="1"/>
</dbReference>
<dbReference type="SUPFAM" id="SSF69279">
    <property type="entry name" value="Phage tail proteins"/>
    <property type="match status" value="1"/>
</dbReference>
<dbReference type="InterPro" id="IPR037026">
    <property type="entry name" value="Vgr_OB-fold_dom_sf"/>
</dbReference>
<dbReference type="RefSeq" id="WP_043960746.1">
    <property type="nucleotide sequence ID" value="NZ_JBEZEN010000003.1"/>
</dbReference>
<dbReference type="OrthoDB" id="1907165at2"/>
<dbReference type="GeneID" id="301302594"/>
<evidence type="ECO:0000313" key="3">
    <source>
        <dbReference type="Proteomes" id="UP000032254"/>
    </source>
</evidence>
<feature type="domain" description="Gp5/Type VI secretion system Vgr protein OB-fold" evidence="1">
    <location>
        <begin position="399"/>
        <end position="462"/>
    </location>
</feature>
<accession>A0A0D0WYW2</accession>
<dbReference type="InterPro" id="IPR006531">
    <property type="entry name" value="Gp5/Vgr_OB"/>
</dbReference>
<keyword evidence="3" id="KW-1185">Reference proteome</keyword>
<dbReference type="Pfam" id="PF04717">
    <property type="entry name" value="Phage_base_V"/>
    <property type="match status" value="1"/>
</dbReference>
<dbReference type="SUPFAM" id="SSF69255">
    <property type="entry name" value="gp5 N-terminal domain-like"/>
    <property type="match status" value="1"/>
</dbReference>
<sequence>MSSGDHTNNLVVGLPGALPRAWADRLVSAVVEDSTNLAATATLRFRDQQSRFLRDNGVTIGTDVTVRVRTGRDAAPLPLFAGEVVTLESEYDGVGTFTTVRALDLSHRLMRGQRVRSFVNRKASDIAREVAAAAGIPVGRIDPTPTVYETVTQPNVNDWEFLKMLAVDNDAEVVVVDGRFFFRRSVRAAAAPGAGVTAEQSPFVVEMNENLLSVRSTVTSVGQVAGVTVRGWDVRAKRPVSTEVATDASDEVQIGTTPAKAAQPFGAARLCVADVPYRTVAETRAVAGAVAADVTAAFAELEVGIRGNPRLRAGVPLSLQQVGAPFEGKYTITASRHVFGPAQLYETWLTVSGRQDRSTWGLATGAAAPARATRIPGLAVAIVTNTKADVDRRHPERVGQGWVRLRFPWLTDAPDYETDWVRTVQLGGVGGGGVFCPEVNDEVLVGFEQGLLDRPYVIGGLYNGVDKPSVHEGALVDASSGRINRRSLASRRGDRIEFLESALPSGPRGIRLTTARDRLTVHLDDRRTAVVVHSDGSVEIEARQQVTVKGRGITLDAGAGELTLKGRSVSVDGGTQVDIQAPLVKLN</sequence>
<dbReference type="AlphaFoldDB" id="A0A0D0WYW2"/>
<dbReference type="EMBL" id="JXSX01000001">
    <property type="protein sequence ID" value="KIR64186.1"/>
    <property type="molecule type" value="Genomic_DNA"/>
</dbReference>
<organism evidence="2 3">
    <name type="scientific">Micromonospora haikouensis</name>
    <dbReference type="NCBI Taxonomy" id="686309"/>
    <lineage>
        <taxon>Bacteria</taxon>
        <taxon>Bacillati</taxon>
        <taxon>Actinomycetota</taxon>
        <taxon>Actinomycetes</taxon>
        <taxon>Micromonosporales</taxon>
        <taxon>Micromonosporaceae</taxon>
        <taxon>Micromonospora</taxon>
    </lineage>
</organism>
<dbReference type="Pfam" id="PF05954">
    <property type="entry name" value="Phage_GPD"/>
    <property type="match status" value="1"/>
</dbReference>
<dbReference type="Gene3D" id="2.40.50.230">
    <property type="entry name" value="Gp5 N-terminal domain"/>
    <property type="match status" value="1"/>
</dbReference>